<keyword evidence="3" id="KW-1185">Reference proteome</keyword>
<feature type="region of interest" description="Disordered" evidence="1">
    <location>
        <begin position="1"/>
        <end position="105"/>
    </location>
</feature>
<evidence type="ECO:0000313" key="2">
    <source>
        <dbReference type="EMBL" id="KYO18499.1"/>
    </source>
</evidence>
<gene>
    <name evidence="2" type="ORF">Y1Q_0014772</name>
</gene>
<dbReference type="EMBL" id="AKHW03006807">
    <property type="protein sequence ID" value="KYO18499.1"/>
    <property type="molecule type" value="Genomic_DNA"/>
</dbReference>
<feature type="compositionally biased region" description="Basic and acidic residues" evidence="1">
    <location>
        <begin position="14"/>
        <end position="26"/>
    </location>
</feature>
<organism evidence="2 3">
    <name type="scientific">Alligator mississippiensis</name>
    <name type="common">American alligator</name>
    <dbReference type="NCBI Taxonomy" id="8496"/>
    <lineage>
        <taxon>Eukaryota</taxon>
        <taxon>Metazoa</taxon>
        <taxon>Chordata</taxon>
        <taxon>Craniata</taxon>
        <taxon>Vertebrata</taxon>
        <taxon>Euteleostomi</taxon>
        <taxon>Archelosauria</taxon>
        <taxon>Archosauria</taxon>
        <taxon>Crocodylia</taxon>
        <taxon>Alligatoridae</taxon>
        <taxon>Alligatorinae</taxon>
        <taxon>Alligator</taxon>
    </lineage>
</organism>
<feature type="compositionally biased region" description="Low complexity" evidence="1">
    <location>
        <begin position="1"/>
        <end position="13"/>
    </location>
</feature>
<sequence length="105" mass="11758">MRRGGICAGAAGRSRWERGPLRERQGEGAVTPALPPTRPPLSAPNRFLKNRGFSETSVKRNRQDLTTREGERERYNETGRARSGTSVGMSRYTVRLGHQLPLDRP</sequence>
<dbReference type="Proteomes" id="UP000050525">
    <property type="component" value="Unassembled WGS sequence"/>
</dbReference>
<dbReference type="AlphaFoldDB" id="A0A151M1W4"/>
<protein>
    <submittedName>
        <fullName evidence="2">Uncharacterized protein</fullName>
    </submittedName>
</protein>
<feature type="compositionally biased region" description="Basic and acidic residues" evidence="1">
    <location>
        <begin position="57"/>
        <end position="80"/>
    </location>
</feature>
<feature type="compositionally biased region" description="Pro residues" evidence="1">
    <location>
        <begin position="33"/>
        <end position="42"/>
    </location>
</feature>
<evidence type="ECO:0000313" key="3">
    <source>
        <dbReference type="Proteomes" id="UP000050525"/>
    </source>
</evidence>
<name>A0A151M1W4_ALLMI</name>
<proteinExistence type="predicted"/>
<evidence type="ECO:0000256" key="1">
    <source>
        <dbReference type="SAM" id="MobiDB-lite"/>
    </source>
</evidence>
<comment type="caution">
    <text evidence="2">The sequence shown here is derived from an EMBL/GenBank/DDBJ whole genome shotgun (WGS) entry which is preliminary data.</text>
</comment>
<accession>A0A151M1W4</accession>
<reference evidence="2 3" key="1">
    <citation type="journal article" date="2012" name="Genome Biol.">
        <title>Sequencing three crocodilian genomes to illuminate the evolution of archosaurs and amniotes.</title>
        <authorList>
            <person name="St John J.A."/>
            <person name="Braun E.L."/>
            <person name="Isberg S.R."/>
            <person name="Miles L.G."/>
            <person name="Chong A.Y."/>
            <person name="Gongora J."/>
            <person name="Dalzell P."/>
            <person name="Moran C."/>
            <person name="Bed'hom B."/>
            <person name="Abzhanov A."/>
            <person name="Burgess S.C."/>
            <person name="Cooksey A.M."/>
            <person name="Castoe T.A."/>
            <person name="Crawford N.G."/>
            <person name="Densmore L.D."/>
            <person name="Drew J.C."/>
            <person name="Edwards S.V."/>
            <person name="Faircloth B.C."/>
            <person name="Fujita M.K."/>
            <person name="Greenwold M.J."/>
            <person name="Hoffmann F.G."/>
            <person name="Howard J.M."/>
            <person name="Iguchi T."/>
            <person name="Janes D.E."/>
            <person name="Khan S.Y."/>
            <person name="Kohno S."/>
            <person name="de Koning A.J."/>
            <person name="Lance S.L."/>
            <person name="McCarthy F.M."/>
            <person name="McCormack J.E."/>
            <person name="Merchant M.E."/>
            <person name="Peterson D.G."/>
            <person name="Pollock D.D."/>
            <person name="Pourmand N."/>
            <person name="Raney B.J."/>
            <person name="Roessler K.A."/>
            <person name="Sanford J.R."/>
            <person name="Sawyer R.H."/>
            <person name="Schmidt C.J."/>
            <person name="Triplett E.W."/>
            <person name="Tuberville T.D."/>
            <person name="Venegas-Anaya M."/>
            <person name="Howard J.T."/>
            <person name="Jarvis E.D."/>
            <person name="Guillette L.J.Jr."/>
            <person name="Glenn T.C."/>
            <person name="Green R.E."/>
            <person name="Ray D.A."/>
        </authorList>
    </citation>
    <scope>NUCLEOTIDE SEQUENCE [LARGE SCALE GENOMIC DNA]</scope>
    <source>
        <strain evidence="2">KSC_2009_1</strain>
    </source>
</reference>